<dbReference type="SUPFAM" id="SSF47413">
    <property type="entry name" value="lambda repressor-like DNA-binding domains"/>
    <property type="match status" value="1"/>
</dbReference>
<dbReference type="Pfam" id="PF13413">
    <property type="entry name" value="HTH_25"/>
    <property type="match status" value="1"/>
</dbReference>
<keyword evidence="2" id="KW-0472">Membrane</keyword>
<gene>
    <name evidence="4" type="ORF">GRI72_10775</name>
</gene>
<name>A0ABW9UWT7_9SPHN</name>
<sequence length="283" mass="29411">MSDETSETPGELPLEGAGQRLRRAREEAGLTVEQVAAETRIPQRHLEVIEAGDFAALPARTYAIGFSRTYAKAVGLDEGEIARQVREETGAVQEREQPHGASFEPGDPARVPSRGLAWLSALAVVLLVAGGFAYFKDYFFPGAGPGPITAPEAEVAAAGEGAADARADAAPPPAGGPVVFTALEDNTWVKFYDANGEQLMQKQMARGETYTVPADADGPLVWTGRPYALAITVGGRSVPKLSEEDEIVRDVPVSAEALLARADAGAADEAPSAGQAEAGAGGA</sequence>
<dbReference type="EMBL" id="WTYO01000004">
    <property type="protein sequence ID" value="MXO69309.1"/>
    <property type="molecule type" value="Genomic_DNA"/>
</dbReference>
<keyword evidence="2" id="KW-0812">Transmembrane</keyword>
<feature type="region of interest" description="Disordered" evidence="1">
    <location>
        <begin position="88"/>
        <end position="108"/>
    </location>
</feature>
<evidence type="ECO:0000256" key="1">
    <source>
        <dbReference type="SAM" id="MobiDB-lite"/>
    </source>
</evidence>
<comment type="caution">
    <text evidence="4">The sequence shown here is derived from an EMBL/GenBank/DDBJ whole genome shotgun (WGS) entry which is preliminary data.</text>
</comment>
<feature type="region of interest" description="Disordered" evidence="1">
    <location>
        <begin position="264"/>
        <end position="283"/>
    </location>
</feature>
<keyword evidence="5" id="KW-1185">Reference proteome</keyword>
<evidence type="ECO:0000259" key="3">
    <source>
        <dbReference type="SMART" id="SM00530"/>
    </source>
</evidence>
<feature type="domain" description="HTH cro/C1-type" evidence="3">
    <location>
        <begin position="20"/>
        <end position="76"/>
    </location>
</feature>
<dbReference type="InterPro" id="IPR050400">
    <property type="entry name" value="Bact_Cytoskel_RodZ"/>
</dbReference>
<dbReference type="PANTHER" id="PTHR34475:SF1">
    <property type="entry name" value="CYTOSKELETON PROTEIN RODZ"/>
    <property type="match status" value="1"/>
</dbReference>
<evidence type="ECO:0000313" key="4">
    <source>
        <dbReference type="EMBL" id="MXO69309.1"/>
    </source>
</evidence>
<evidence type="ECO:0000313" key="5">
    <source>
        <dbReference type="Proteomes" id="UP000444401"/>
    </source>
</evidence>
<keyword evidence="2" id="KW-1133">Transmembrane helix</keyword>
<protein>
    <submittedName>
        <fullName evidence="4">DUF4115 domain-containing protein</fullName>
    </submittedName>
</protein>
<dbReference type="InterPro" id="IPR010982">
    <property type="entry name" value="Lambda_DNA-bd_dom_sf"/>
</dbReference>
<evidence type="ECO:0000256" key="2">
    <source>
        <dbReference type="SAM" id="Phobius"/>
    </source>
</evidence>
<dbReference type="RefSeq" id="WP_160733923.1">
    <property type="nucleotide sequence ID" value="NZ_WTYO01000004.1"/>
</dbReference>
<dbReference type="InterPro" id="IPR001387">
    <property type="entry name" value="Cro/C1-type_HTH"/>
</dbReference>
<organism evidence="4 5">
    <name type="scientific">Pelagerythrobacter marinus</name>
    <dbReference type="NCBI Taxonomy" id="538382"/>
    <lineage>
        <taxon>Bacteria</taxon>
        <taxon>Pseudomonadati</taxon>
        <taxon>Pseudomonadota</taxon>
        <taxon>Alphaproteobacteria</taxon>
        <taxon>Sphingomonadales</taxon>
        <taxon>Erythrobacteraceae</taxon>
        <taxon>Pelagerythrobacter</taxon>
    </lineage>
</organism>
<dbReference type="Proteomes" id="UP000444401">
    <property type="component" value="Unassembled WGS sequence"/>
</dbReference>
<reference evidence="4 5" key="1">
    <citation type="submission" date="2019-12" db="EMBL/GenBank/DDBJ databases">
        <title>Genomic-based taxomic classification of the family Erythrobacteraceae.</title>
        <authorList>
            <person name="Xu L."/>
        </authorList>
    </citation>
    <scope>NUCLEOTIDE SEQUENCE [LARGE SCALE GENOMIC DNA]</scope>
    <source>
        <strain evidence="4 5">H32</strain>
    </source>
</reference>
<dbReference type="Pfam" id="PF13464">
    <property type="entry name" value="RodZ_C"/>
    <property type="match status" value="1"/>
</dbReference>
<feature type="compositionally biased region" description="Basic and acidic residues" evidence="1">
    <location>
        <begin position="88"/>
        <end position="98"/>
    </location>
</feature>
<dbReference type="SMART" id="SM00530">
    <property type="entry name" value="HTH_XRE"/>
    <property type="match status" value="1"/>
</dbReference>
<dbReference type="Gene3D" id="1.10.260.40">
    <property type="entry name" value="lambda repressor-like DNA-binding domains"/>
    <property type="match status" value="1"/>
</dbReference>
<dbReference type="PANTHER" id="PTHR34475">
    <property type="match status" value="1"/>
</dbReference>
<accession>A0ABW9UWT7</accession>
<feature type="transmembrane region" description="Helical" evidence="2">
    <location>
        <begin position="116"/>
        <end position="135"/>
    </location>
</feature>
<dbReference type="InterPro" id="IPR025194">
    <property type="entry name" value="RodZ-like_C"/>
</dbReference>
<dbReference type="CDD" id="cd00093">
    <property type="entry name" value="HTH_XRE"/>
    <property type="match status" value="1"/>
</dbReference>
<proteinExistence type="predicted"/>